<dbReference type="PANTHER" id="PTHR43318">
    <property type="entry name" value="UDP-N-ACETYLGLUCOSAMINE 4,6-DEHYDRATASE"/>
    <property type="match status" value="1"/>
</dbReference>
<dbReference type="Proteomes" id="UP000323300">
    <property type="component" value="Unassembled WGS sequence"/>
</dbReference>
<dbReference type="CDD" id="cd05237">
    <property type="entry name" value="UDP_invert_4-6DH_SDR_e"/>
    <property type="match status" value="1"/>
</dbReference>
<dbReference type="SUPFAM" id="SSF51735">
    <property type="entry name" value="NAD(P)-binding Rossmann-fold domains"/>
    <property type="match status" value="1"/>
</dbReference>
<evidence type="ECO:0000313" key="4">
    <source>
        <dbReference type="Proteomes" id="UP000323300"/>
    </source>
</evidence>
<comment type="similarity">
    <text evidence="1">Belongs to the polysaccharide synthase family.</text>
</comment>
<gene>
    <name evidence="3" type="ORF">SAMN04488498_106231</name>
</gene>
<sequence>MNLKLSDLGRKDSLPPTRHTVRRFYEESVIAVTGGVGSVGAELVAQLLEMDVSEVRVLDNNESALFEAEQKYVDEPRFKAFQGDITNEWETLRAFSGVDYVFHAAALKHVPSCERNPFSAVDTNINGIKSIIRASQSNHVKKVLFTSSDKAVSPTNVMGASKLMGERLFVAANHMSVGPDNGTVFASTRFGNVAGSRGSVVPLFCKQLQRGGPLTLTDERMTRFIMSLREATELVIKSMVYAQGGDTFITKMPSLRVADLTQVLIDVLGPIYGYAPSEIETRIVGARPGEKLWEELSTDEESRRILEGQRYLCVLPAANIMQPDIEDRYKELGLKRAVRVYNSHTEPKMSYDEILDFLMIDGVLPTEVRALISKMRRAQSEAA</sequence>
<dbReference type="InterPro" id="IPR036291">
    <property type="entry name" value="NAD(P)-bd_dom_sf"/>
</dbReference>
<evidence type="ECO:0000313" key="3">
    <source>
        <dbReference type="EMBL" id="SFK45795.1"/>
    </source>
</evidence>
<dbReference type="AlphaFoldDB" id="A0A1I3ZNX9"/>
<dbReference type="Gene3D" id="3.40.50.720">
    <property type="entry name" value="NAD(P)-binding Rossmann-like Domain"/>
    <property type="match status" value="1"/>
</dbReference>
<name>A0A1I3ZNX9_9HYPH</name>
<proteinExistence type="inferred from homology"/>
<protein>
    <submittedName>
        <fullName evidence="3">Polysaccharide biosynthesis protein</fullName>
    </submittedName>
</protein>
<dbReference type="Pfam" id="PF02719">
    <property type="entry name" value="Polysacc_synt_2"/>
    <property type="match status" value="1"/>
</dbReference>
<dbReference type="OrthoDB" id="9803111at2"/>
<dbReference type="RefSeq" id="WP_149760574.1">
    <property type="nucleotide sequence ID" value="NZ_BSPE01000031.1"/>
</dbReference>
<accession>A0A1I3ZNX9</accession>
<dbReference type="InterPro" id="IPR003869">
    <property type="entry name" value="Polysac_CapD-like"/>
</dbReference>
<evidence type="ECO:0000256" key="1">
    <source>
        <dbReference type="ARBA" id="ARBA00007430"/>
    </source>
</evidence>
<dbReference type="InterPro" id="IPR051203">
    <property type="entry name" value="Polysaccharide_Synthase-Rel"/>
</dbReference>
<keyword evidence="4" id="KW-1185">Reference proteome</keyword>
<dbReference type="PANTHER" id="PTHR43318:SF2">
    <property type="entry name" value="UDP-N-ACETYLGLUCOSAMINE 4,6-DEHYDRATASE (INVERTING)"/>
    <property type="match status" value="1"/>
</dbReference>
<feature type="domain" description="Polysaccharide biosynthesis protein CapD-like" evidence="2">
    <location>
        <begin position="30"/>
        <end position="311"/>
    </location>
</feature>
<evidence type="ECO:0000259" key="2">
    <source>
        <dbReference type="Pfam" id="PF02719"/>
    </source>
</evidence>
<reference evidence="3 4" key="1">
    <citation type="submission" date="2016-10" db="EMBL/GenBank/DDBJ databases">
        <authorList>
            <person name="Varghese N."/>
            <person name="Submissions S."/>
        </authorList>
    </citation>
    <scope>NUCLEOTIDE SEQUENCE [LARGE SCALE GENOMIC DNA]</scope>
    <source>
        <strain evidence="3 4">DSM 21822</strain>
    </source>
</reference>
<organism evidence="3 4">
    <name type="scientific">Neomesorhizobium albiziae</name>
    <dbReference type="NCBI Taxonomy" id="335020"/>
    <lineage>
        <taxon>Bacteria</taxon>
        <taxon>Pseudomonadati</taxon>
        <taxon>Pseudomonadota</taxon>
        <taxon>Alphaproteobacteria</taxon>
        <taxon>Hyphomicrobiales</taxon>
        <taxon>Phyllobacteriaceae</taxon>
        <taxon>Neomesorhizobium</taxon>
    </lineage>
</organism>
<dbReference type="EMBL" id="FOSL01000006">
    <property type="protein sequence ID" value="SFK45795.1"/>
    <property type="molecule type" value="Genomic_DNA"/>
</dbReference>